<sequence length="322" mass="33922">MQSTQTITSSSSSAGPSTTSAASSSSSGKPDRLYVGNLSPTVDEYTLIQIFSKYGKITKLDFMFHKTGVLKGKPRGFAFVQFANKDDALKAMVKLHDRLLRGRKLVVTYASSAPTDTLPLSTKGRRPNEAAKTTTLSLLKTSRKPQSAAAQIAAMEAKLANMARTKPSDETYIPGQSGSGSGSTSRLGTPGTIEGSPLPDDGMLGDEEAEQAARDLEMEMEVELARATGVTKTGAEGVAGNNDQVQSRGSEAEGISVSPETHATEQPKGADSPLPPKPSHGVAVTSQKGKGKGKVKERQQEQEQEQADSKRGLAGLPKKPAF</sequence>
<gene>
    <name evidence="6" type="ORF">I316_00320</name>
</gene>
<feature type="compositionally biased region" description="Basic and acidic residues" evidence="4">
    <location>
        <begin position="294"/>
        <end position="311"/>
    </location>
</feature>
<feature type="compositionally biased region" description="Low complexity" evidence="4">
    <location>
        <begin position="182"/>
        <end position="192"/>
    </location>
</feature>
<evidence type="ECO:0000256" key="2">
    <source>
        <dbReference type="ARBA" id="ARBA00030780"/>
    </source>
</evidence>
<feature type="domain" description="RRM" evidence="5">
    <location>
        <begin position="31"/>
        <end position="112"/>
    </location>
</feature>
<dbReference type="PROSITE" id="PS50102">
    <property type="entry name" value="RRM"/>
    <property type="match status" value="1"/>
</dbReference>
<dbReference type="Proteomes" id="UP000092666">
    <property type="component" value="Unassembled WGS sequence"/>
</dbReference>
<dbReference type="SMART" id="SM00360">
    <property type="entry name" value="RRM"/>
    <property type="match status" value="1"/>
</dbReference>
<dbReference type="InterPro" id="IPR003954">
    <property type="entry name" value="RRM_euk-type"/>
</dbReference>
<dbReference type="CDD" id="cd12355">
    <property type="entry name" value="RRM_RBM18"/>
    <property type="match status" value="1"/>
</dbReference>
<feature type="region of interest" description="Disordered" evidence="4">
    <location>
        <begin position="1"/>
        <end position="30"/>
    </location>
</feature>
<dbReference type="SUPFAM" id="SSF54928">
    <property type="entry name" value="RNA-binding domain, RBD"/>
    <property type="match status" value="1"/>
</dbReference>
<dbReference type="AlphaFoldDB" id="A0A1B9H4A2"/>
<dbReference type="InterPro" id="IPR039157">
    <property type="entry name" value="RBM18_RRM"/>
</dbReference>
<evidence type="ECO:0000259" key="5">
    <source>
        <dbReference type="PROSITE" id="PS50102"/>
    </source>
</evidence>
<dbReference type="Gene3D" id="3.30.70.330">
    <property type="match status" value="1"/>
</dbReference>
<reference evidence="6 7" key="1">
    <citation type="submission" date="2013-07" db="EMBL/GenBank/DDBJ databases">
        <title>The Genome Sequence of Cryptococcus heveanensis BCC8398.</title>
        <authorList>
            <consortium name="The Broad Institute Genome Sequencing Platform"/>
            <person name="Cuomo C."/>
            <person name="Litvintseva A."/>
            <person name="Chen Y."/>
            <person name="Heitman J."/>
            <person name="Sun S."/>
            <person name="Springer D."/>
            <person name="Dromer F."/>
            <person name="Young S.K."/>
            <person name="Zeng Q."/>
            <person name="Gargeya S."/>
            <person name="Fitzgerald M."/>
            <person name="Abouelleil A."/>
            <person name="Alvarado L."/>
            <person name="Berlin A.M."/>
            <person name="Chapman S.B."/>
            <person name="Dewar J."/>
            <person name="Goldberg J."/>
            <person name="Griggs A."/>
            <person name="Gujja S."/>
            <person name="Hansen M."/>
            <person name="Howarth C."/>
            <person name="Imamovic A."/>
            <person name="Larimer J."/>
            <person name="McCowan C."/>
            <person name="Murphy C."/>
            <person name="Pearson M."/>
            <person name="Priest M."/>
            <person name="Roberts A."/>
            <person name="Saif S."/>
            <person name="Shea T."/>
            <person name="Sykes S."/>
            <person name="Wortman J."/>
            <person name="Nusbaum C."/>
            <person name="Birren B."/>
        </authorList>
    </citation>
    <scope>NUCLEOTIDE SEQUENCE [LARGE SCALE GENOMIC DNA]</scope>
    <source>
        <strain evidence="6 7">BCC8398</strain>
    </source>
</reference>
<dbReference type="Pfam" id="PF00076">
    <property type="entry name" value="RRM_1"/>
    <property type="match status" value="1"/>
</dbReference>
<dbReference type="OrthoDB" id="6730379at2759"/>
<dbReference type="STRING" id="1296120.A0A1B9H4A2"/>
<feature type="compositionally biased region" description="Low complexity" evidence="4">
    <location>
        <begin position="1"/>
        <end position="27"/>
    </location>
</feature>
<dbReference type="InterPro" id="IPR035979">
    <property type="entry name" value="RBD_domain_sf"/>
</dbReference>
<feature type="region of interest" description="Disordered" evidence="4">
    <location>
        <begin position="218"/>
        <end position="322"/>
    </location>
</feature>
<reference evidence="7" key="2">
    <citation type="submission" date="2013-12" db="EMBL/GenBank/DDBJ databases">
        <title>Evolution of pathogenesis and genome organization in the Tremellales.</title>
        <authorList>
            <person name="Cuomo C."/>
            <person name="Litvintseva A."/>
            <person name="Heitman J."/>
            <person name="Chen Y."/>
            <person name="Sun S."/>
            <person name="Springer D."/>
            <person name="Dromer F."/>
            <person name="Young S."/>
            <person name="Zeng Q."/>
            <person name="Chapman S."/>
            <person name="Gujja S."/>
            <person name="Saif S."/>
            <person name="Birren B."/>
        </authorList>
    </citation>
    <scope>NUCLEOTIDE SEQUENCE [LARGE SCALE GENOMIC DNA]</scope>
    <source>
        <strain evidence="7">BCC8398</strain>
    </source>
</reference>
<keyword evidence="3" id="KW-0694">RNA-binding</keyword>
<evidence type="ECO:0000256" key="1">
    <source>
        <dbReference type="ARBA" id="ARBA00021141"/>
    </source>
</evidence>
<dbReference type="PANTHER" id="PTHR48034">
    <property type="entry name" value="TRANSFORMER-2 SEX-DETERMINING PROTEIN-RELATED"/>
    <property type="match status" value="1"/>
</dbReference>
<feature type="region of interest" description="Disordered" evidence="4">
    <location>
        <begin position="164"/>
        <end position="205"/>
    </location>
</feature>
<accession>A0A1B9H4A2</accession>
<name>A0A1B9H4A2_9TREE</name>
<protein>
    <recommendedName>
        <fullName evidence="1">Probable RNA-binding protein 18</fullName>
    </recommendedName>
    <alternativeName>
        <fullName evidence="2">RNA-binding motif protein 18</fullName>
    </alternativeName>
</protein>
<proteinExistence type="predicted"/>
<dbReference type="SMART" id="SM00361">
    <property type="entry name" value="RRM_1"/>
    <property type="match status" value="1"/>
</dbReference>
<dbReference type="EMBL" id="KI669492">
    <property type="protein sequence ID" value="OCF38096.1"/>
    <property type="molecule type" value="Genomic_DNA"/>
</dbReference>
<evidence type="ECO:0000256" key="3">
    <source>
        <dbReference type="PROSITE-ProRule" id="PRU00176"/>
    </source>
</evidence>
<organism evidence="6 7">
    <name type="scientific">Kwoniella heveanensis BCC8398</name>
    <dbReference type="NCBI Taxonomy" id="1296120"/>
    <lineage>
        <taxon>Eukaryota</taxon>
        <taxon>Fungi</taxon>
        <taxon>Dikarya</taxon>
        <taxon>Basidiomycota</taxon>
        <taxon>Agaricomycotina</taxon>
        <taxon>Tremellomycetes</taxon>
        <taxon>Tremellales</taxon>
        <taxon>Cryptococcaceae</taxon>
        <taxon>Kwoniella</taxon>
    </lineage>
</organism>
<evidence type="ECO:0000256" key="4">
    <source>
        <dbReference type="SAM" id="MobiDB-lite"/>
    </source>
</evidence>
<dbReference type="InterPro" id="IPR000504">
    <property type="entry name" value="RRM_dom"/>
</dbReference>
<evidence type="ECO:0000313" key="6">
    <source>
        <dbReference type="EMBL" id="OCF38096.1"/>
    </source>
</evidence>
<evidence type="ECO:0000313" key="7">
    <source>
        <dbReference type="Proteomes" id="UP000092666"/>
    </source>
</evidence>
<dbReference type="InterPro" id="IPR050441">
    <property type="entry name" value="RBM"/>
</dbReference>
<dbReference type="GO" id="GO:0003723">
    <property type="term" value="F:RNA binding"/>
    <property type="evidence" value="ECO:0007669"/>
    <property type="project" value="UniProtKB-UniRule"/>
</dbReference>
<dbReference type="InterPro" id="IPR012677">
    <property type="entry name" value="Nucleotide-bd_a/b_plait_sf"/>
</dbReference>
<keyword evidence="7" id="KW-1185">Reference proteome</keyword>